<proteinExistence type="predicted"/>
<dbReference type="AlphaFoldDB" id="A0A2J6PZL8"/>
<evidence type="ECO:0000313" key="2">
    <source>
        <dbReference type="Proteomes" id="UP000235672"/>
    </source>
</evidence>
<sequence>MCYLVVERYSICRCLYYKHNIDLCGAYGQQGHPIQERTVLIGYACERHSQYQ</sequence>
<organism evidence="1 2">
    <name type="scientific">Hyaloscypha hepaticicola</name>
    <dbReference type="NCBI Taxonomy" id="2082293"/>
    <lineage>
        <taxon>Eukaryota</taxon>
        <taxon>Fungi</taxon>
        <taxon>Dikarya</taxon>
        <taxon>Ascomycota</taxon>
        <taxon>Pezizomycotina</taxon>
        <taxon>Leotiomycetes</taxon>
        <taxon>Helotiales</taxon>
        <taxon>Hyaloscyphaceae</taxon>
        <taxon>Hyaloscypha</taxon>
    </lineage>
</organism>
<name>A0A2J6PZL8_9HELO</name>
<dbReference type="Proteomes" id="UP000235672">
    <property type="component" value="Unassembled WGS sequence"/>
</dbReference>
<dbReference type="EMBL" id="KZ613489">
    <property type="protein sequence ID" value="PMD19472.1"/>
    <property type="molecule type" value="Genomic_DNA"/>
</dbReference>
<protein>
    <submittedName>
        <fullName evidence="1">Uncharacterized protein</fullName>
    </submittedName>
</protein>
<evidence type="ECO:0000313" key="1">
    <source>
        <dbReference type="EMBL" id="PMD19472.1"/>
    </source>
</evidence>
<gene>
    <name evidence="1" type="ORF">NA56DRAFT_547443</name>
</gene>
<accession>A0A2J6PZL8</accession>
<feature type="non-terminal residue" evidence="1">
    <location>
        <position position="52"/>
    </location>
</feature>
<dbReference type="OrthoDB" id="5355526at2759"/>
<reference evidence="1 2" key="1">
    <citation type="submission" date="2016-05" db="EMBL/GenBank/DDBJ databases">
        <title>A degradative enzymes factory behind the ericoid mycorrhizal symbiosis.</title>
        <authorList>
            <consortium name="DOE Joint Genome Institute"/>
            <person name="Martino E."/>
            <person name="Morin E."/>
            <person name="Grelet G."/>
            <person name="Kuo A."/>
            <person name="Kohler A."/>
            <person name="Daghino S."/>
            <person name="Barry K."/>
            <person name="Choi C."/>
            <person name="Cichocki N."/>
            <person name="Clum A."/>
            <person name="Copeland A."/>
            <person name="Hainaut M."/>
            <person name="Haridas S."/>
            <person name="Labutti K."/>
            <person name="Lindquist E."/>
            <person name="Lipzen A."/>
            <person name="Khouja H.-R."/>
            <person name="Murat C."/>
            <person name="Ohm R."/>
            <person name="Olson A."/>
            <person name="Spatafora J."/>
            <person name="Veneault-Fourrey C."/>
            <person name="Henrissat B."/>
            <person name="Grigoriev I."/>
            <person name="Martin F."/>
            <person name="Perotto S."/>
        </authorList>
    </citation>
    <scope>NUCLEOTIDE SEQUENCE [LARGE SCALE GENOMIC DNA]</scope>
    <source>
        <strain evidence="1 2">UAMH 7357</strain>
    </source>
</reference>
<keyword evidence="2" id="KW-1185">Reference proteome</keyword>